<dbReference type="Pfam" id="PF19820">
    <property type="entry name" value="DUF6303"/>
    <property type="match status" value="1"/>
</dbReference>
<evidence type="ECO:0000313" key="1">
    <source>
        <dbReference type="EMBL" id="GCD97124.1"/>
    </source>
</evidence>
<dbReference type="Proteomes" id="UP000286931">
    <property type="component" value="Unassembled WGS sequence"/>
</dbReference>
<reference evidence="1 2" key="1">
    <citation type="submission" date="2018-12" db="EMBL/GenBank/DDBJ databases">
        <title>Draft genome sequence of Embleya hyalina NBRC 13850T.</title>
        <authorList>
            <person name="Komaki H."/>
            <person name="Hosoyama A."/>
            <person name="Kimura A."/>
            <person name="Ichikawa N."/>
            <person name="Tamura T."/>
        </authorList>
    </citation>
    <scope>NUCLEOTIDE SEQUENCE [LARGE SCALE GENOMIC DNA]</scope>
    <source>
        <strain evidence="1 2">NBRC 13850</strain>
    </source>
</reference>
<accession>A0A401YR90</accession>
<gene>
    <name evidence="1" type="ORF">EHYA_04812</name>
</gene>
<dbReference type="AlphaFoldDB" id="A0A401YR90"/>
<keyword evidence="2" id="KW-1185">Reference proteome</keyword>
<sequence length="93" mass="10500">MTCKALMSFREGRWRVFVAMPGRVSLWPEHRFPRGAVVPTIAQRSRVVNALGFVFTDGAEWEWSEDAEVPGDDTSRVRLLAAIRVRRVDGGGR</sequence>
<evidence type="ECO:0000313" key="2">
    <source>
        <dbReference type="Proteomes" id="UP000286931"/>
    </source>
</evidence>
<dbReference type="InterPro" id="IPR046270">
    <property type="entry name" value="DUF6303"/>
</dbReference>
<dbReference type="EMBL" id="BIFH01000023">
    <property type="protein sequence ID" value="GCD97124.1"/>
    <property type="molecule type" value="Genomic_DNA"/>
</dbReference>
<proteinExistence type="predicted"/>
<name>A0A401YR90_9ACTN</name>
<dbReference type="OrthoDB" id="4247158at2"/>
<protein>
    <submittedName>
        <fullName evidence="1">Uncharacterized protein</fullName>
    </submittedName>
</protein>
<comment type="caution">
    <text evidence="1">The sequence shown here is derived from an EMBL/GenBank/DDBJ whole genome shotgun (WGS) entry which is preliminary data.</text>
</comment>
<dbReference type="RefSeq" id="WP_126639138.1">
    <property type="nucleotide sequence ID" value="NZ_BIFH01000023.1"/>
</dbReference>
<organism evidence="1 2">
    <name type="scientific">Embleya hyalina</name>
    <dbReference type="NCBI Taxonomy" id="516124"/>
    <lineage>
        <taxon>Bacteria</taxon>
        <taxon>Bacillati</taxon>
        <taxon>Actinomycetota</taxon>
        <taxon>Actinomycetes</taxon>
        <taxon>Kitasatosporales</taxon>
        <taxon>Streptomycetaceae</taxon>
        <taxon>Embleya</taxon>
    </lineage>
</organism>